<evidence type="ECO:0008006" key="4">
    <source>
        <dbReference type="Google" id="ProtNLM"/>
    </source>
</evidence>
<name>A0A0L6CJZ3_9MICO</name>
<dbReference type="EMBL" id="LAIR01000002">
    <property type="protein sequence ID" value="KNX38121.1"/>
    <property type="molecule type" value="Genomic_DNA"/>
</dbReference>
<keyword evidence="3" id="KW-1185">Reference proteome</keyword>
<reference evidence="3" key="1">
    <citation type="submission" date="2015-03" db="EMBL/GenBank/DDBJ databases">
        <title>Luteipulveratus halotolerans sp. nov., a novel actinobacterium (Dermacoccaceae) from Sarawak, Malaysia.</title>
        <authorList>
            <person name="Juboi H."/>
            <person name="Basik A."/>
            <person name="Shamsul S.S."/>
            <person name="Arnold P."/>
            <person name="Schmitt E.K."/>
            <person name="Sanglier J.-J."/>
            <person name="Yeo T."/>
        </authorList>
    </citation>
    <scope>NUCLEOTIDE SEQUENCE [LARGE SCALE GENOMIC DNA]</scope>
    <source>
        <strain evidence="3">C296001</strain>
    </source>
</reference>
<proteinExistence type="predicted"/>
<protein>
    <recommendedName>
        <fullName evidence="4">Lipoprotein</fullName>
    </recommendedName>
</protein>
<feature type="chain" id="PRO_5005562878" description="Lipoprotein" evidence="1">
    <location>
        <begin position="26"/>
        <end position="187"/>
    </location>
</feature>
<comment type="caution">
    <text evidence="2">The sequence shown here is derived from an EMBL/GenBank/DDBJ whole genome shotgun (WGS) entry which is preliminary data.</text>
</comment>
<accession>A0A0L6CJZ3</accession>
<keyword evidence="1" id="KW-0732">Signal</keyword>
<evidence type="ECO:0000256" key="1">
    <source>
        <dbReference type="SAM" id="SignalP"/>
    </source>
</evidence>
<dbReference type="Proteomes" id="UP000037397">
    <property type="component" value="Unassembled WGS sequence"/>
</dbReference>
<dbReference type="PROSITE" id="PS51257">
    <property type="entry name" value="PROKAR_LIPOPROTEIN"/>
    <property type="match status" value="1"/>
</dbReference>
<evidence type="ECO:0000313" key="2">
    <source>
        <dbReference type="EMBL" id="KNX38121.1"/>
    </source>
</evidence>
<dbReference type="AlphaFoldDB" id="A0A0L6CJZ3"/>
<evidence type="ECO:0000313" key="3">
    <source>
        <dbReference type="Proteomes" id="UP000037397"/>
    </source>
</evidence>
<sequence length="187" mass="19085">MKTTLATAAAVLTLALAGCSTESHAESAETRLPDVVMTAPDDAPQTQVVAYDETATGAAGQTVRVREPAFIDSDPAAGHVRVQVVLGNTTGDPYGARDVSFAATCHGKTAAEYVAPDDAGVPVRYVMPSKRVRFRLSFQCDDPAALAVTASTAAGPVATFAPQPSSSSGAVASPRSCCGNDARSWAA</sequence>
<feature type="signal peptide" evidence="1">
    <location>
        <begin position="1"/>
        <end position="25"/>
    </location>
</feature>
<gene>
    <name evidence="2" type="ORF">VV01_14760</name>
</gene>
<organism evidence="2 3">
    <name type="scientific">Luteipulveratus halotolerans</name>
    <dbReference type="NCBI Taxonomy" id="1631356"/>
    <lineage>
        <taxon>Bacteria</taxon>
        <taxon>Bacillati</taxon>
        <taxon>Actinomycetota</taxon>
        <taxon>Actinomycetes</taxon>
        <taxon>Micrococcales</taxon>
        <taxon>Dermacoccaceae</taxon>
        <taxon>Luteipulveratus</taxon>
    </lineage>
</organism>